<evidence type="ECO:0000259" key="1">
    <source>
        <dbReference type="Pfam" id="PF12462"/>
    </source>
</evidence>
<dbReference type="InterPro" id="IPR022161">
    <property type="entry name" value="Helicase_IV_N"/>
</dbReference>
<comment type="caution">
    <text evidence="2">The sequence shown here is derived from an EMBL/GenBank/DDBJ whole genome shotgun (WGS) entry which is preliminary data.</text>
</comment>
<protein>
    <recommendedName>
        <fullName evidence="1">DNA helicase IV N-terminal domain-containing protein</fullName>
    </recommendedName>
</protein>
<proteinExistence type="predicted"/>
<dbReference type="EMBL" id="SOGT01000012">
    <property type="protein sequence ID" value="TFD25159.1"/>
    <property type="molecule type" value="Genomic_DNA"/>
</dbReference>
<name>A0A4R8ZFU9_9MICO</name>
<dbReference type="AlphaFoldDB" id="A0A4R8ZFU9"/>
<keyword evidence="3" id="KW-1185">Reference proteome</keyword>
<feature type="domain" description="DNA helicase IV N-terminal" evidence="1">
    <location>
        <begin position="5"/>
        <end position="96"/>
    </location>
</feature>
<gene>
    <name evidence="2" type="ORF">E3T27_10335</name>
</gene>
<accession>A0A4R8ZFU9</accession>
<dbReference type="Pfam" id="PF12462">
    <property type="entry name" value="Helicase_IV_N"/>
    <property type="match status" value="1"/>
</dbReference>
<evidence type="ECO:0000313" key="3">
    <source>
        <dbReference type="Proteomes" id="UP000298424"/>
    </source>
</evidence>
<dbReference type="OrthoDB" id="5298826at2"/>
<reference evidence="2 3" key="1">
    <citation type="submission" date="2019-03" db="EMBL/GenBank/DDBJ databases">
        <title>Genomics of glacier-inhabiting Cryobacterium strains.</title>
        <authorList>
            <person name="Liu Q."/>
            <person name="Xin Y.-H."/>
        </authorList>
    </citation>
    <scope>NUCLEOTIDE SEQUENCE [LARGE SCALE GENOMIC DNA]</scope>
    <source>
        <strain evidence="2 3">TMT1-1</strain>
    </source>
</reference>
<evidence type="ECO:0000313" key="2">
    <source>
        <dbReference type="EMBL" id="TFD25159.1"/>
    </source>
</evidence>
<sequence length="111" mass="12061">MPPTWQPSAWGKALTSSGDWKLALHGDSVTVTLGGVAIVTAVEDVEAVVVTRGLFWSQIRLEVGEWVSRLYGIRSKDAAAFERAFAASLKSLQLRQRSAEFDAAARRASLD</sequence>
<dbReference type="RefSeq" id="WP_134572581.1">
    <property type="nucleotide sequence ID" value="NZ_SOGT01000012.1"/>
</dbReference>
<dbReference type="Proteomes" id="UP000298424">
    <property type="component" value="Unassembled WGS sequence"/>
</dbReference>
<organism evidence="2 3">
    <name type="scientific">Cryobacterium lyxosi</name>
    <dbReference type="NCBI Taxonomy" id="1259228"/>
    <lineage>
        <taxon>Bacteria</taxon>
        <taxon>Bacillati</taxon>
        <taxon>Actinomycetota</taxon>
        <taxon>Actinomycetes</taxon>
        <taxon>Micrococcales</taxon>
        <taxon>Microbacteriaceae</taxon>
        <taxon>Cryobacterium</taxon>
    </lineage>
</organism>